<dbReference type="AlphaFoldDB" id="A0A1I8ED47"/>
<name>A0A1I8ED47_WUCBA</name>
<dbReference type="WBParaSite" id="maker-PairedContig_1489-snap-gene-0.29-mRNA-1">
    <property type="protein sequence ID" value="maker-PairedContig_1489-snap-gene-0.29-mRNA-1"/>
    <property type="gene ID" value="maker-PairedContig_1489-snap-gene-0.29"/>
</dbReference>
<evidence type="ECO:0008006" key="2">
    <source>
        <dbReference type="Google" id="ProtNLM"/>
    </source>
</evidence>
<sequence>MKNPLADQIKVLKFLHSRNNIEEAVIMEYEVPLPTLQQLPIILLSQIASNLNIYEQKSFSDTCRAARSALKLYWNTYTDLHIGAVIKQAFSIAYENRYSLHTIRKEIAIMLRLIPDFTLRTLHFQPICSLHLWDLQDIEMFTRKSAKQIYGALKHLDLRGCLVEYNELKYFSNACSKLSSIAVTHAAIVLPNELFENENCIKQNTLEQHPFEKMHDFLRLSLPKFTEMEKNGELPVEHIELITKLLILFPYLETFHID</sequence>
<organism evidence="1">
    <name type="scientific">Wuchereria bancrofti</name>
    <dbReference type="NCBI Taxonomy" id="6293"/>
    <lineage>
        <taxon>Eukaryota</taxon>
        <taxon>Metazoa</taxon>
        <taxon>Ecdysozoa</taxon>
        <taxon>Nematoda</taxon>
        <taxon>Chromadorea</taxon>
        <taxon>Rhabditida</taxon>
        <taxon>Spirurina</taxon>
        <taxon>Spiruromorpha</taxon>
        <taxon>Filarioidea</taxon>
        <taxon>Onchocercidae</taxon>
        <taxon>Wuchereria</taxon>
    </lineage>
</organism>
<accession>A0A1I8ED47</accession>
<evidence type="ECO:0000313" key="1">
    <source>
        <dbReference type="WBParaSite" id="maker-PairedContig_1489-snap-gene-0.29-mRNA-1"/>
    </source>
</evidence>
<proteinExistence type="predicted"/>
<protein>
    <recommendedName>
        <fullName evidence="2">F-box domain-containing protein</fullName>
    </recommendedName>
</protein>
<reference evidence="1" key="1">
    <citation type="submission" date="2016-11" db="UniProtKB">
        <authorList>
            <consortium name="WormBaseParasite"/>
        </authorList>
    </citation>
    <scope>IDENTIFICATION</scope>
    <source>
        <strain evidence="1">pt0022</strain>
    </source>
</reference>